<dbReference type="STRING" id="3750.A0A498JGI2"/>
<name>A0A498JGI2_MALDO</name>
<evidence type="ECO:0000313" key="2">
    <source>
        <dbReference type="Proteomes" id="UP000290289"/>
    </source>
</evidence>
<comment type="caution">
    <text evidence="1">The sequence shown here is derived from an EMBL/GenBank/DDBJ whole genome shotgun (WGS) entry which is preliminary data.</text>
</comment>
<accession>A0A498JGI2</accession>
<sequence>MPPVLLHLDGRCIVMIFQSGGTSGKLKMRVGKKGPKIDIDVEFTYSVNWKATSTQFQNRMDKYSKASLLPVR</sequence>
<evidence type="ECO:0000313" key="1">
    <source>
        <dbReference type="EMBL" id="RXH94959.1"/>
    </source>
</evidence>
<dbReference type="EMBL" id="RDQH01000333">
    <property type="protein sequence ID" value="RXH94959.1"/>
    <property type="molecule type" value="Genomic_DNA"/>
</dbReference>
<reference evidence="1 2" key="1">
    <citation type="submission" date="2018-10" db="EMBL/GenBank/DDBJ databases">
        <title>A high-quality apple genome assembly.</title>
        <authorList>
            <person name="Hu J."/>
        </authorList>
    </citation>
    <scope>NUCLEOTIDE SEQUENCE [LARGE SCALE GENOMIC DNA]</scope>
    <source>
        <strain evidence="2">cv. HFTH1</strain>
        <tissue evidence="1">Young leaf</tissue>
    </source>
</reference>
<protein>
    <submittedName>
        <fullName evidence="1">Uncharacterized protein</fullName>
    </submittedName>
</protein>
<proteinExistence type="predicted"/>
<dbReference type="Proteomes" id="UP000290289">
    <property type="component" value="Chromosome 7"/>
</dbReference>
<gene>
    <name evidence="1" type="ORF">DVH24_024643</name>
</gene>
<organism evidence="1 2">
    <name type="scientific">Malus domestica</name>
    <name type="common">Apple</name>
    <name type="synonym">Pyrus malus</name>
    <dbReference type="NCBI Taxonomy" id="3750"/>
    <lineage>
        <taxon>Eukaryota</taxon>
        <taxon>Viridiplantae</taxon>
        <taxon>Streptophyta</taxon>
        <taxon>Embryophyta</taxon>
        <taxon>Tracheophyta</taxon>
        <taxon>Spermatophyta</taxon>
        <taxon>Magnoliopsida</taxon>
        <taxon>eudicotyledons</taxon>
        <taxon>Gunneridae</taxon>
        <taxon>Pentapetalae</taxon>
        <taxon>rosids</taxon>
        <taxon>fabids</taxon>
        <taxon>Rosales</taxon>
        <taxon>Rosaceae</taxon>
        <taxon>Amygdaloideae</taxon>
        <taxon>Maleae</taxon>
        <taxon>Malus</taxon>
    </lineage>
</organism>
<keyword evidence="2" id="KW-1185">Reference proteome</keyword>
<dbReference type="AlphaFoldDB" id="A0A498JGI2"/>